<protein>
    <submittedName>
        <fullName evidence="10">Uncharacterized protein</fullName>
    </submittedName>
</protein>
<organism evidence="10 11">
    <name type="scientific">Tenacibaculum soleae</name>
    <dbReference type="NCBI Taxonomy" id="447689"/>
    <lineage>
        <taxon>Bacteria</taxon>
        <taxon>Pseudomonadati</taxon>
        <taxon>Bacteroidota</taxon>
        <taxon>Flavobacteriia</taxon>
        <taxon>Flavobacteriales</taxon>
        <taxon>Flavobacteriaceae</taxon>
        <taxon>Tenacibaculum</taxon>
    </lineage>
</organism>
<feature type="domain" description="PspC-related transmembrane region" evidence="8">
    <location>
        <begin position="217"/>
        <end position="357"/>
    </location>
</feature>
<evidence type="ECO:0000259" key="9">
    <source>
        <dbReference type="Pfam" id="PF22744"/>
    </source>
</evidence>
<evidence type="ECO:0000259" key="8">
    <source>
        <dbReference type="Pfam" id="PF22571"/>
    </source>
</evidence>
<evidence type="ECO:0000259" key="7">
    <source>
        <dbReference type="Pfam" id="PF04024"/>
    </source>
</evidence>
<dbReference type="InterPro" id="IPR052027">
    <property type="entry name" value="PspC"/>
</dbReference>
<dbReference type="GO" id="GO:0005886">
    <property type="term" value="C:plasma membrane"/>
    <property type="evidence" value="ECO:0007669"/>
    <property type="project" value="UniProtKB-SubCell"/>
</dbReference>
<evidence type="ECO:0000256" key="5">
    <source>
        <dbReference type="ARBA" id="ARBA00023136"/>
    </source>
</evidence>
<evidence type="ECO:0000256" key="3">
    <source>
        <dbReference type="ARBA" id="ARBA00022692"/>
    </source>
</evidence>
<dbReference type="EMBL" id="MAKX01000001">
    <property type="protein sequence ID" value="OCK44336.1"/>
    <property type="molecule type" value="Genomic_DNA"/>
</dbReference>
<keyword evidence="11" id="KW-1185">Reference proteome</keyword>
<dbReference type="PANTHER" id="PTHR33885">
    <property type="entry name" value="PHAGE SHOCK PROTEIN C"/>
    <property type="match status" value="1"/>
</dbReference>
<feature type="domain" description="PspC-related ToastRack" evidence="9">
    <location>
        <begin position="407"/>
        <end position="536"/>
    </location>
</feature>
<sequence length="655" mass="74978">MNKTININLGGFFFHIDEIAYQKLKRYLEAIGRSLSDDPQGKDEIISDIEARISELLSERITDARQVINENDIEEVITIMGQPEDYAEAEGSYNEETSYKNRKRNQSSKKLFRDGDDKFLGGVCAGIAHYFNIDVIWIRIAFIVLVASGFSPLAYVILWVLLPEAITTSEKLQMEGEAVNIDNIEKKIRDEFESFSTKIKDGATGISEKISSADYEKMRAQTKSGFQDFIDTMGKILLTLFKVFGKFMGILLIFIAGITIISLLLGIFSIGSLEFLNVDSDFVHYPPFFYDATLPKWLLSTALFVLIGIPFIVLFILGLRILSPNIKKLSTAAILTLLGIWLVSLLAVAFSGIEYATTHAYNGTNVSKHSINYIKEEPLKIRVVNDDNIHYNHNLRNRNNAISVYINNKELKYSNDINIDVRKSETNNAYIEIKKTSEGRKRNNANNNAEAILYNFKTANNTIVFDAFFLSEYKNIWKDEEVKATIFIPEGTTIYFENSSRRFLDDVKNTNNIYDRDMANHYFKMTSKGFECTDCSINETDTNNWNSDNDDEISFMFNSTINEVKSELIITKETTRNELKKLARWFKDRKNIDIDFSESSFYDNGKIKTYSLKVDCNDGFKGKTKKLTKSIIVGNRKHGFTRSYNENDSITFKIW</sequence>
<keyword evidence="4 6" id="KW-1133">Transmembrane helix</keyword>
<accession>A0A1B9Y3J5</accession>
<feature type="transmembrane region" description="Helical" evidence="6">
    <location>
        <begin position="136"/>
        <end position="162"/>
    </location>
</feature>
<comment type="caution">
    <text evidence="10">The sequence shown here is derived from an EMBL/GenBank/DDBJ whole genome shotgun (WGS) entry which is preliminary data.</text>
</comment>
<dbReference type="AlphaFoldDB" id="A0A1B9Y3J5"/>
<feature type="domain" description="Phage shock protein PspC N-terminal" evidence="7">
    <location>
        <begin position="109"/>
        <end position="165"/>
    </location>
</feature>
<gene>
    <name evidence="10" type="ORF">BA195_06560</name>
</gene>
<evidence type="ECO:0000256" key="2">
    <source>
        <dbReference type="ARBA" id="ARBA00022475"/>
    </source>
</evidence>
<feature type="transmembrane region" description="Helical" evidence="6">
    <location>
        <begin position="297"/>
        <end position="319"/>
    </location>
</feature>
<dbReference type="STRING" id="447689.BA195_06560"/>
<feature type="transmembrane region" description="Helical" evidence="6">
    <location>
        <begin position="247"/>
        <end position="270"/>
    </location>
</feature>
<name>A0A1B9Y3J5_9FLAO</name>
<dbReference type="PANTHER" id="PTHR33885:SF3">
    <property type="entry name" value="PHAGE SHOCK PROTEIN C"/>
    <property type="match status" value="1"/>
</dbReference>
<feature type="transmembrane region" description="Helical" evidence="6">
    <location>
        <begin position="331"/>
        <end position="353"/>
    </location>
</feature>
<dbReference type="RefSeq" id="WP_068703609.1">
    <property type="nucleotide sequence ID" value="NZ_MAKX01000001.1"/>
</dbReference>
<reference evidence="10 11" key="1">
    <citation type="submission" date="2016-06" db="EMBL/GenBank/DDBJ databases">
        <title>Draft Genome Sequence of Tenacibaculum soleae UCD-KL19.</title>
        <authorList>
            <person name="Eisen J.A."/>
            <person name="Coil D.A."/>
            <person name="Lujan K.M."/>
        </authorList>
    </citation>
    <scope>NUCLEOTIDE SEQUENCE [LARGE SCALE GENOMIC DNA]</scope>
    <source>
        <strain evidence="10 11">UCD-KL19</strain>
    </source>
</reference>
<comment type="subcellular location">
    <subcellularLocation>
        <location evidence="1">Cell membrane</location>
        <topology evidence="1">Single-pass membrane protein</topology>
    </subcellularLocation>
</comment>
<evidence type="ECO:0000256" key="4">
    <source>
        <dbReference type="ARBA" id="ARBA00022989"/>
    </source>
</evidence>
<evidence type="ECO:0000313" key="11">
    <source>
        <dbReference type="Proteomes" id="UP000093186"/>
    </source>
</evidence>
<dbReference type="Pfam" id="PF22744">
    <property type="entry name" value="Toast-rack_PspC-Cterm"/>
    <property type="match status" value="1"/>
</dbReference>
<keyword evidence="3 6" id="KW-0812">Transmembrane</keyword>
<dbReference type="InterPro" id="IPR007168">
    <property type="entry name" value="Phageshock_PspC_N"/>
</dbReference>
<keyword evidence="5 6" id="KW-0472">Membrane</keyword>
<dbReference type="Proteomes" id="UP000093186">
    <property type="component" value="Unassembled WGS sequence"/>
</dbReference>
<evidence type="ECO:0000313" key="10">
    <source>
        <dbReference type="EMBL" id="OCK44336.1"/>
    </source>
</evidence>
<proteinExistence type="predicted"/>
<dbReference type="Pfam" id="PF04024">
    <property type="entry name" value="PspC"/>
    <property type="match status" value="1"/>
</dbReference>
<dbReference type="Pfam" id="PF22571">
    <property type="entry name" value="LiaI-LiaF-TM_PspC"/>
    <property type="match status" value="1"/>
</dbReference>
<dbReference type="OrthoDB" id="5772680at2"/>
<evidence type="ECO:0000256" key="1">
    <source>
        <dbReference type="ARBA" id="ARBA00004162"/>
    </source>
</evidence>
<evidence type="ECO:0000256" key="6">
    <source>
        <dbReference type="SAM" id="Phobius"/>
    </source>
</evidence>
<keyword evidence="2" id="KW-1003">Cell membrane</keyword>
<dbReference type="InterPro" id="IPR054319">
    <property type="entry name" value="PspC-rel_ToastRack"/>
</dbReference>
<dbReference type="InterPro" id="IPR054321">
    <property type="entry name" value="PspC-rel_TM"/>
</dbReference>